<dbReference type="EMBL" id="QGKM01000141">
    <property type="protein sequence ID" value="PWQ92004.1"/>
    <property type="molecule type" value="Genomic_DNA"/>
</dbReference>
<dbReference type="OrthoDB" id="9807853at2"/>
<dbReference type="AlphaFoldDB" id="A0A317C020"/>
<accession>A0A317C020</accession>
<sequence length="148" mass="17071">MTIAPFIGVPEKIYVEATLSVYELNDTRLLKEVFIWAYERSAERYTAVRQSLGEPDPLRLRYRDSLKAVVSDVLNNTLSRADAFAFVKEWSESQIDPADAAEFQEMVEEELLSLHEGNFARYAVRPSVFEAWFTNWSSIKSFPQKPNL</sequence>
<gene>
    <name evidence="1" type="ORF">DKW60_23415</name>
</gene>
<keyword evidence="2" id="KW-1185">Reference proteome</keyword>
<reference evidence="1 2" key="1">
    <citation type="submission" date="2018-05" db="EMBL/GenBank/DDBJ databases">
        <title>Leucothrix arctica sp. nov., isolated from Arctic seawater.</title>
        <authorList>
            <person name="Choi A."/>
            <person name="Baek K."/>
        </authorList>
    </citation>
    <scope>NUCLEOTIDE SEQUENCE [LARGE SCALE GENOMIC DNA]</scope>
    <source>
        <strain evidence="1 2">JCM 18388</strain>
    </source>
</reference>
<evidence type="ECO:0000313" key="1">
    <source>
        <dbReference type="EMBL" id="PWQ92004.1"/>
    </source>
</evidence>
<dbReference type="RefSeq" id="WP_109840048.1">
    <property type="nucleotide sequence ID" value="NZ_QGKM01000141.1"/>
</dbReference>
<comment type="caution">
    <text evidence="1">The sequence shown here is derived from an EMBL/GenBank/DDBJ whole genome shotgun (WGS) entry which is preliminary data.</text>
</comment>
<name>A0A317C020_9GAMM</name>
<organism evidence="1 2">
    <name type="scientific">Leucothrix pacifica</name>
    <dbReference type="NCBI Taxonomy" id="1247513"/>
    <lineage>
        <taxon>Bacteria</taxon>
        <taxon>Pseudomonadati</taxon>
        <taxon>Pseudomonadota</taxon>
        <taxon>Gammaproteobacteria</taxon>
        <taxon>Thiotrichales</taxon>
        <taxon>Thiotrichaceae</taxon>
        <taxon>Leucothrix</taxon>
    </lineage>
</organism>
<protein>
    <submittedName>
        <fullName evidence="1">Uncharacterized protein</fullName>
    </submittedName>
</protein>
<evidence type="ECO:0000313" key="2">
    <source>
        <dbReference type="Proteomes" id="UP000245539"/>
    </source>
</evidence>
<dbReference type="Proteomes" id="UP000245539">
    <property type="component" value="Unassembled WGS sequence"/>
</dbReference>
<proteinExistence type="predicted"/>